<feature type="region of interest" description="Disordered" evidence="6">
    <location>
        <begin position="188"/>
        <end position="251"/>
    </location>
</feature>
<dbReference type="SUPFAM" id="SSF52113">
    <property type="entry name" value="BRCT domain"/>
    <property type="match status" value="5"/>
</dbReference>
<protein>
    <recommendedName>
        <fullName evidence="4">PAX-interacting protein 1</fullName>
    </recommendedName>
    <alternativeName>
        <fullName evidence="5">PAX transactivation activation domain-interacting protein</fullName>
    </alternativeName>
</protein>
<evidence type="ECO:0000256" key="2">
    <source>
        <dbReference type="ARBA" id="ARBA00022763"/>
    </source>
</evidence>
<gene>
    <name evidence="8" type="ORF">DPMN_011663</name>
</gene>
<dbReference type="GO" id="GO:0044666">
    <property type="term" value="C:MLL3/4 complex"/>
    <property type="evidence" value="ECO:0007669"/>
    <property type="project" value="TreeGrafter"/>
</dbReference>
<dbReference type="PROSITE" id="PS50172">
    <property type="entry name" value="BRCT"/>
    <property type="match status" value="6"/>
</dbReference>
<feature type="domain" description="BRCT" evidence="7">
    <location>
        <begin position="662"/>
        <end position="718"/>
    </location>
</feature>
<feature type="compositionally biased region" description="Low complexity" evidence="6">
    <location>
        <begin position="452"/>
        <end position="479"/>
    </location>
</feature>
<dbReference type="InterPro" id="IPR051579">
    <property type="entry name" value="DDR_Transcriptional_Reg"/>
</dbReference>
<evidence type="ECO:0000256" key="1">
    <source>
        <dbReference type="ARBA" id="ARBA00004123"/>
    </source>
</evidence>
<feature type="domain" description="BRCT" evidence="7">
    <location>
        <begin position="95"/>
        <end position="184"/>
    </location>
</feature>
<feature type="compositionally biased region" description="Low complexity" evidence="6">
    <location>
        <begin position="487"/>
        <end position="508"/>
    </location>
</feature>
<feature type="domain" description="BRCT" evidence="7">
    <location>
        <begin position="800"/>
        <end position="888"/>
    </location>
</feature>
<dbReference type="Pfam" id="PF16589">
    <property type="entry name" value="BRCT_2"/>
    <property type="match status" value="1"/>
</dbReference>
<feature type="region of interest" description="Disordered" evidence="6">
    <location>
        <begin position="312"/>
        <end position="402"/>
    </location>
</feature>
<dbReference type="PANTHER" id="PTHR23196:SF1">
    <property type="entry name" value="PAX-INTERACTING PROTEIN 1"/>
    <property type="match status" value="1"/>
</dbReference>
<dbReference type="CDD" id="cd17710">
    <property type="entry name" value="BRCT_PAXIP1_rpt2"/>
    <property type="match status" value="1"/>
</dbReference>
<feature type="region of interest" description="Disordered" evidence="6">
    <location>
        <begin position="444"/>
        <end position="530"/>
    </location>
</feature>
<dbReference type="SMART" id="SM00292">
    <property type="entry name" value="BRCT"/>
    <property type="match status" value="6"/>
</dbReference>
<keyword evidence="2" id="KW-0227">DNA damage</keyword>
<dbReference type="InterPro" id="IPR036420">
    <property type="entry name" value="BRCT_dom_sf"/>
</dbReference>
<dbReference type="EMBL" id="JAIWYP010000001">
    <property type="protein sequence ID" value="KAH3887645.1"/>
    <property type="molecule type" value="Genomic_DNA"/>
</dbReference>
<evidence type="ECO:0000313" key="8">
    <source>
        <dbReference type="EMBL" id="KAH3887645.1"/>
    </source>
</evidence>
<feature type="domain" description="BRCT" evidence="7">
    <location>
        <begin position="543"/>
        <end position="629"/>
    </location>
</feature>
<organism evidence="8 9">
    <name type="scientific">Dreissena polymorpha</name>
    <name type="common">Zebra mussel</name>
    <name type="synonym">Mytilus polymorpha</name>
    <dbReference type="NCBI Taxonomy" id="45954"/>
    <lineage>
        <taxon>Eukaryota</taxon>
        <taxon>Metazoa</taxon>
        <taxon>Spiralia</taxon>
        <taxon>Lophotrochozoa</taxon>
        <taxon>Mollusca</taxon>
        <taxon>Bivalvia</taxon>
        <taxon>Autobranchia</taxon>
        <taxon>Heteroconchia</taxon>
        <taxon>Euheterodonta</taxon>
        <taxon>Imparidentia</taxon>
        <taxon>Neoheterodontei</taxon>
        <taxon>Myida</taxon>
        <taxon>Dreissenoidea</taxon>
        <taxon>Dreissenidae</taxon>
        <taxon>Dreissena</taxon>
    </lineage>
</organism>
<dbReference type="Pfam" id="PF00533">
    <property type="entry name" value="BRCT"/>
    <property type="match status" value="2"/>
</dbReference>
<comment type="caution">
    <text evidence="8">The sequence shown here is derived from an EMBL/GenBank/DDBJ whole genome shotgun (WGS) entry which is preliminary data.</text>
</comment>
<evidence type="ECO:0000259" key="7">
    <source>
        <dbReference type="PROSITE" id="PS50172"/>
    </source>
</evidence>
<evidence type="ECO:0000313" key="9">
    <source>
        <dbReference type="Proteomes" id="UP000828390"/>
    </source>
</evidence>
<dbReference type="Pfam" id="PF12738">
    <property type="entry name" value="PTCB-BRCT"/>
    <property type="match status" value="2"/>
</dbReference>
<feature type="compositionally biased region" description="Pro residues" evidence="6">
    <location>
        <begin position="190"/>
        <end position="201"/>
    </location>
</feature>
<accession>A0A9D4N223</accession>
<feature type="domain" description="BRCT" evidence="7">
    <location>
        <begin position="909"/>
        <end position="1001"/>
    </location>
</feature>
<proteinExistence type="predicted"/>
<feature type="compositionally biased region" description="Low complexity" evidence="6">
    <location>
        <begin position="368"/>
        <end position="402"/>
    </location>
</feature>
<dbReference type="CDD" id="cd17712">
    <property type="entry name" value="BRCT_PAXIP1_rpt5"/>
    <property type="match status" value="1"/>
</dbReference>
<dbReference type="InterPro" id="IPR001357">
    <property type="entry name" value="BRCT_dom"/>
</dbReference>
<reference evidence="8" key="2">
    <citation type="submission" date="2020-11" db="EMBL/GenBank/DDBJ databases">
        <authorList>
            <person name="McCartney M.A."/>
            <person name="Auch B."/>
            <person name="Kono T."/>
            <person name="Mallez S."/>
            <person name="Becker A."/>
            <person name="Gohl D.M."/>
            <person name="Silverstein K.A.T."/>
            <person name="Koren S."/>
            <person name="Bechman K.B."/>
            <person name="Herman A."/>
            <person name="Abrahante J.E."/>
            <person name="Garbe J."/>
        </authorList>
    </citation>
    <scope>NUCLEOTIDE SEQUENCE</scope>
    <source>
        <strain evidence="8">Duluth1</strain>
        <tissue evidence="8">Whole animal</tissue>
    </source>
</reference>
<sequence>MDSESQGDVPEDLFKDVTFYIVGEISENVVGLLTKYQGKRDTYLSEMVSHVIADDVDNHEYQEARELFELPCVMSEWVTLSVLCRKQLDKDLFAPEFRLFSGVVACASKLEEKDWLSLWGMIVFNGGRCQGNLTSSCTHLITASTQGPKYEEACKHDSIKVVTPDWVTESITKGEKLDETVYHPRWIVYPKPPSPPKPESPPKAIEPMEKQSGRPGSTPDLNRLPVPQVTMERRSPTEMGSRPGTPGSASTKEALAKLVINRKMDGPPIPRPSMPVHSGQMGPYHLPPGHPGHNMGPRPGMHPVRAPPLPQMYPQGSQGGQGMHPGQQMAQRMHLPHGGMPPHSQQQQQQQQQQHQQQQQQHIRHQHMAQQQQQMQHQQQQMQQHQQHMSPEKQQQLNQQQQFMQQQHQIQQMNQHQQQQLLQQQQQLLQQQHQQGKLRNITNNFDIDKHNQPPQQQHPNVLHQQQQQQQQQQQHMQQQMKMATSPAQHMHQQQQQMKQAGAQQQKMGFPGGTSPRQPPPYFPQQQQTSWPTYVGHDPNENIPPEQCLLGCVFYITDYPKIVGMEQIAIWKKVIEQHGGQVDPSYSNRVTHVLCANQKTDVYQLALRDQRRMVTAFWLNDVLLKKKMLPPWQALHLPLLHSEDGQRPCSDQIISITNFDGDDRTRVKQMISALGAVYTGYMTRTNSVLVCKGPEGVKYKKAKEWQIPVVNVRWLSDLILGQMDALKLPIAEKYKTVTKGDEFQMDLIKVQHLLVAWRTPLKVSKDLMKKCLANMKKAQPVGQENMPSPMKIPKLEKEDGPLDPSFAGPRVLFTGFPKSLVTHYQTMVNQLGGQVVENPQVCTHMVAKSFSRTIKFFIGINVCHHIVTAHWVEESHRQGKFLSEMMFPLVDMEGEKEVKCSLAESLKRARNYPVFAGMTFYITPSVQPPVSDLKKIIDSAGGSLANNRRLAAKTIETLKDDQGHPTYLVITCANDIHLCTDLLLKNIKVYTPEFILTGVMRQTKDFQSFQLEVEC</sequence>
<dbReference type="GO" id="GO:0006974">
    <property type="term" value="P:DNA damage response"/>
    <property type="evidence" value="ECO:0007669"/>
    <property type="project" value="UniProtKB-KW"/>
</dbReference>
<dbReference type="CDD" id="cd18440">
    <property type="entry name" value="BRCT_PAXIP1_rpt6"/>
    <property type="match status" value="1"/>
</dbReference>
<name>A0A9D4N223_DREPO</name>
<comment type="subcellular location">
    <subcellularLocation>
        <location evidence="1">Nucleus</location>
    </subcellularLocation>
</comment>
<dbReference type="CDD" id="cd17714">
    <property type="entry name" value="BRCT_PAXIP1_rpt1"/>
    <property type="match status" value="1"/>
</dbReference>
<dbReference type="OrthoDB" id="342264at2759"/>
<evidence type="ECO:0000256" key="5">
    <source>
        <dbReference type="ARBA" id="ARBA00030146"/>
    </source>
</evidence>
<reference evidence="8" key="1">
    <citation type="journal article" date="2019" name="bioRxiv">
        <title>The Genome of the Zebra Mussel, Dreissena polymorpha: A Resource for Invasive Species Research.</title>
        <authorList>
            <person name="McCartney M.A."/>
            <person name="Auch B."/>
            <person name="Kono T."/>
            <person name="Mallez S."/>
            <person name="Zhang Y."/>
            <person name="Obille A."/>
            <person name="Becker A."/>
            <person name="Abrahante J.E."/>
            <person name="Garbe J."/>
            <person name="Badalamenti J.P."/>
            <person name="Herman A."/>
            <person name="Mangelson H."/>
            <person name="Liachko I."/>
            <person name="Sullivan S."/>
            <person name="Sone E.D."/>
            <person name="Koren S."/>
            <person name="Silverstein K.A.T."/>
            <person name="Beckman K.B."/>
            <person name="Gohl D.M."/>
        </authorList>
    </citation>
    <scope>NUCLEOTIDE SEQUENCE</scope>
    <source>
        <strain evidence="8">Duluth1</strain>
        <tissue evidence="8">Whole animal</tissue>
    </source>
</reference>
<dbReference type="CDD" id="cd17711">
    <property type="entry name" value="BRCT_PAXIP1_rpt3"/>
    <property type="match status" value="1"/>
</dbReference>
<dbReference type="AlphaFoldDB" id="A0A9D4N223"/>
<feature type="domain" description="BRCT" evidence="7">
    <location>
        <begin position="9"/>
        <end position="95"/>
    </location>
</feature>
<dbReference type="Proteomes" id="UP000828390">
    <property type="component" value="Unassembled WGS sequence"/>
</dbReference>
<evidence type="ECO:0000256" key="3">
    <source>
        <dbReference type="ARBA" id="ARBA00023242"/>
    </source>
</evidence>
<dbReference type="PANTHER" id="PTHR23196">
    <property type="entry name" value="PAX TRANSCRIPTION ACTIVATION DOMAIN INTERACTING PROTEIN"/>
    <property type="match status" value="1"/>
</dbReference>
<dbReference type="Pfam" id="PF16770">
    <property type="entry name" value="RTT107_BRCT_5"/>
    <property type="match status" value="1"/>
</dbReference>
<evidence type="ECO:0000256" key="4">
    <source>
        <dbReference type="ARBA" id="ARBA00023858"/>
    </source>
</evidence>
<dbReference type="Gene3D" id="3.40.50.10190">
    <property type="entry name" value="BRCT domain"/>
    <property type="match status" value="6"/>
</dbReference>
<keyword evidence="9" id="KW-1185">Reference proteome</keyword>
<keyword evidence="3" id="KW-0539">Nucleus</keyword>
<evidence type="ECO:0000256" key="6">
    <source>
        <dbReference type="SAM" id="MobiDB-lite"/>
    </source>
</evidence>
<feature type="compositionally biased region" description="Low complexity" evidence="6">
    <location>
        <begin position="345"/>
        <end position="361"/>
    </location>
</feature>
<dbReference type="CDD" id="cd17730">
    <property type="entry name" value="BRCT_PAXIP1_rpt4"/>
    <property type="match status" value="1"/>
</dbReference>